<organism evidence="2 3">
    <name type="scientific">Bacillus aquiflavi</name>
    <dbReference type="NCBI Taxonomy" id="2672567"/>
    <lineage>
        <taxon>Bacteria</taxon>
        <taxon>Bacillati</taxon>
        <taxon>Bacillota</taxon>
        <taxon>Bacilli</taxon>
        <taxon>Bacillales</taxon>
        <taxon>Bacillaceae</taxon>
        <taxon>Bacillus</taxon>
    </lineage>
</organism>
<dbReference type="EMBL" id="JAAIWN010000001">
    <property type="protein sequence ID" value="NEY79970.1"/>
    <property type="molecule type" value="Genomic_DNA"/>
</dbReference>
<accession>A0A6B3VNV5</accession>
<evidence type="ECO:0000313" key="3">
    <source>
        <dbReference type="Proteomes" id="UP000472971"/>
    </source>
</evidence>
<reference evidence="1 4" key="2">
    <citation type="submission" date="2020-07" db="EMBL/GenBank/DDBJ databases">
        <authorList>
            <person name="Feng H."/>
        </authorList>
    </citation>
    <scope>NUCLEOTIDE SEQUENCE [LARGE SCALE GENOMIC DNA]</scope>
    <source>
        <strain evidence="1">S-12</strain>
        <strain evidence="4">s-12</strain>
    </source>
</reference>
<protein>
    <submittedName>
        <fullName evidence="2">YwqI/YxiC family protein</fullName>
    </submittedName>
</protein>
<name>A0A6B3VNV5_9BACI</name>
<reference evidence="2 3" key="1">
    <citation type="submission" date="2020-02" db="EMBL/GenBank/DDBJ databases">
        <title>Bacillus aquiflavi sp. nov., isolated from yellow water of strong flavor Chinese baijiu in Yibin region of China.</title>
        <authorList>
            <person name="Xie J."/>
        </authorList>
    </citation>
    <scope>NUCLEOTIDE SEQUENCE [LARGE SCALE GENOMIC DNA]</scope>
    <source>
        <strain evidence="2 3">3H-10</strain>
    </source>
</reference>
<dbReference type="Proteomes" id="UP000472971">
    <property type="component" value="Unassembled WGS sequence"/>
</dbReference>
<dbReference type="Proteomes" id="UP000570010">
    <property type="component" value="Unassembled WGS sequence"/>
</dbReference>
<dbReference type="EMBL" id="JACEIO010000001">
    <property type="protein sequence ID" value="MBA4535594.1"/>
    <property type="molecule type" value="Genomic_DNA"/>
</dbReference>
<gene>
    <name evidence="2" type="ORF">G4D64_00230</name>
    <name evidence="1" type="ORF">H1Z61_00230</name>
</gene>
<dbReference type="RefSeq" id="WP_163238870.1">
    <property type="nucleotide sequence ID" value="NZ_CP082780.1"/>
</dbReference>
<proteinExistence type="predicted"/>
<evidence type="ECO:0000313" key="1">
    <source>
        <dbReference type="EMBL" id="MBA4535594.1"/>
    </source>
</evidence>
<sequence>MSEIKVVESEIKSAFQSLTAKTNELDTASSTAQFTECKLDFIQKIEEIEKQYYATTKSYKTSLLKSGNDALSNIESFIKTEQDLARTMSK</sequence>
<keyword evidence="3" id="KW-1185">Reference proteome</keyword>
<dbReference type="AlphaFoldDB" id="A0A6B3VNV5"/>
<dbReference type="Pfam" id="PF17279">
    <property type="entry name" value="DUF5344"/>
    <property type="match status" value="1"/>
</dbReference>
<dbReference type="InterPro" id="IPR046318">
    <property type="entry name" value="DUF5344"/>
</dbReference>
<evidence type="ECO:0000313" key="2">
    <source>
        <dbReference type="EMBL" id="NEY79970.1"/>
    </source>
</evidence>
<evidence type="ECO:0000313" key="4">
    <source>
        <dbReference type="Proteomes" id="UP000570010"/>
    </source>
</evidence>
<comment type="caution">
    <text evidence="2">The sequence shown here is derived from an EMBL/GenBank/DDBJ whole genome shotgun (WGS) entry which is preliminary data.</text>
</comment>